<dbReference type="InterPro" id="IPR015946">
    <property type="entry name" value="KH_dom-like_a/b"/>
</dbReference>
<evidence type="ECO:0000256" key="2">
    <source>
        <dbReference type="ARBA" id="ARBA00020484"/>
    </source>
</evidence>
<dbReference type="PANTHER" id="PTHR42698">
    <property type="entry name" value="GTPASE ERA"/>
    <property type="match status" value="1"/>
</dbReference>
<evidence type="ECO:0000313" key="13">
    <source>
        <dbReference type="Proteomes" id="UP001077788"/>
    </source>
</evidence>
<dbReference type="Pfam" id="PF07650">
    <property type="entry name" value="KH_2"/>
    <property type="match status" value="1"/>
</dbReference>
<keyword evidence="4 7" id="KW-0547">Nucleotide-binding</keyword>
<evidence type="ECO:0000256" key="7">
    <source>
        <dbReference type="HAMAP-Rule" id="MF_00367"/>
    </source>
</evidence>
<feature type="domain" description="KH type-2" evidence="10">
    <location>
        <begin position="210"/>
        <end position="287"/>
    </location>
</feature>
<dbReference type="PRINTS" id="PR00326">
    <property type="entry name" value="GTP1OBG"/>
</dbReference>
<feature type="binding site" evidence="7">
    <location>
        <begin position="19"/>
        <end position="26"/>
    </location>
    <ligand>
        <name>GTP</name>
        <dbReference type="ChEBI" id="CHEBI:37565"/>
    </ligand>
</feature>
<dbReference type="InterPro" id="IPR005662">
    <property type="entry name" value="GTPase_Era-like"/>
</dbReference>
<keyword evidence="3 7" id="KW-0690">Ribosome biogenesis</keyword>
<comment type="similarity">
    <text evidence="1 7 8 9">Belongs to the TRAFAC class TrmE-Era-EngA-EngB-Septin-like GTPase superfamily. Era GTPase family.</text>
</comment>
<dbReference type="GO" id="GO:0000028">
    <property type="term" value="P:ribosomal small subunit assembly"/>
    <property type="evidence" value="ECO:0007669"/>
    <property type="project" value="TreeGrafter"/>
</dbReference>
<feature type="region of interest" description="G4" evidence="8">
    <location>
        <begin position="128"/>
        <end position="131"/>
    </location>
</feature>
<keyword evidence="5 7" id="KW-0694">RNA-binding</keyword>
<dbReference type="Gene3D" id="3.30.300.20">
    <property type="match status" value="1"/>
</dbReference>
<dbReference type="NCBIfam" id="NF000908">
    <property type="entry name" value="PRK00089.1"/>
    <property type="match status" value="1"/>
</dbReference>
<evidence type="ECO:0000256" key="8">
    <source>
        <dbReference type="PROSITE-ProRule" id="PRU01050"/>
    </source>
</evidence>
<evidence type="ECO:0000259" key="11">
    <source>
        <dbReference type="PROSITE" id="PS51713"/>
    </source>
</evidence>
<evidence type="ECO:0000256" key="9">
    <source>
        <dbReference type="RuleBase" id="RU003761"/>
    </source>
</evidence>
<dbReference type="PROSITE" id="PS50823">
    <property type="entry name" value="KH_TYPE_2"/>
    <property type="match status" value="1"/>
</dbReference>
<dbReference type="Pfam" id="PF01926">
    <property type="entry name" value="MMR_HSR1"/>
    <property type="match status" value="1"/>
</dbReference>
<feature type="binding site" evidence="7">
    <location>
        <begin position="128"/>
        <end position="131"/>
    </location>
    <ligand>
        <name>GTP</name>
        <dbReference type="ChEBI" id="CHEBI:37565"/>
    </ligand>
</feature>
<evidence type="ECO:0000259" key="10">
    <source>
        <dbReference type="PROSITE" id="PS50823"/>
    </source>
</evidence>
<comment type="subcellular location">
    <subcellularLocation>
        <location evidence="7">Cytoplasm</location>
    </subcellularLocation>
    <subcellularLocation>
        <location evidence="7">Cell membrane</location>
        <topology evidence="7">Peripheral membrane protein</topology>
    </subcellularLocation>
</comment>
<dbReference type="InterPro" id="IPR027417">
    <property type="entry name" value="P-loop_NTPase"/>
</dbReference>
<dbReference type="AlphaFoldDB" id="A0A9Q4H4Y9"/>
<dbReference type="InterPro" id="IPR004044">
    <property type="entry name" value="KH_dom_type_2"/>
</dbReference>
<comment type="caution">
    <text evidence="12">The sequence shown here is derived from an EMBL/GenBank/DDBJ whole genome shotgun (WGS) entry which is preliminary data.</text>
</comment>
<name>A0A9Q4H4Y9_ACTPL</name>
<dbReference type="GO" id="GO:0005829">
    <property type="term" value="C:cytosol"/>
    <property type="evidence" value="ECO:0007669"/>
    <property type="project" value="TreeGrafter"/>
</dbReference>
<dbReference type="GO" id="GO:0070181">
    <property type="term" value="F:small ribosomal subunit rRNA binding"/>
    <property type="evidence" value="ECO:0007669"/>
    <property type="project" value="UniProtKB-UniRule"/>
</dbReference>
<dbReference type="FunFam" id="3.40.50.300:FF:000094">
    <property type="entry name" value="GTPase Era"/>
    <property type="match status" value="1"/>
</dbReference>
<dbReference type="SUPFAM" id="SSF52540">
    <property type="entry name" value="P-loop containing nucleoside triphosphate hydrolases"/>
    <property type="match status" value="1"/>
</dbReference>
<organism evidence="12 13">
    <name type="scientific">Actinobacillus pleuropneumoniae</name>
    <name type="common">Haemophilus pleuropneumoniae</name>
    <dbReference type="NCBI Taxonomy" id="715"/>
    <lineage>
        <taxon>Bacteria</taxon>
        <taxon>Pseudomonadati</taxon>
        <taxon>Pseudomonadota</taxon>
        <taxon>Gammaproteobacteria</taxon>
        <taxon>Pasteurellales</taxon>
        <taxon>Pasteurellaceae</taxon>
        <taxon>Actinobacillus</taxon>
    </lineage>
</organism>
<dbReference type="GO" id="GO:0005886">
    <property type="term" value="C:plasma membrane"/>
    <property type="evidence" value="ECO:0007669"/>
    <property type="project" value="UniProtKB-SubCell"/>
</dbReference>
<dbReference type="GO" id="GO:0003924">
    <property type="term" value="F:GTPase activity"/>
    <property type="evidence" value="ECO:0007669"/>
    <property type="project" value="UniProtKB-UniRule"/>
</dbReference>
<dbReference type="CDD" id="cd22534">
    <property type="entry name" value="KH-II_Era"/>
    <property type="match status" value="1"/>
</dbReference>
<evidence type="ECO:0000256" key="4">
    <source>
        <dbReference type="ARBA" id="ARBA00022741"/>
    </source>
</evidence>
<gene>
    <name evidence="7 12" type="primary">era</name>
    <name evidence="12" type="ORF">OYG11_02990</name>
</gene>
<comment type="function">
    <text evidence="7">An essential GTPase that binds both GDP and GTP, with rapid nucleotide exchange. Plays a role in 16S rRNA processing and 30S ribosomal subunit biogenesis and possibly also in cell cycle regulation and energy metabolism.</text>
</comment>
<keyword evidence="12" id="KW-0378">Hydrolase</keyword>
<keyword evidence="7" id="KW-1003">Cell membrane</keyword>
<comment type="subunit">
    <text evidence="7">Monomer.</text>
</comment>
<keyword evidence="6 7" id="KW-0342">GTP-binding</keyword>
<feature type="region of interest" description="G1" evidence="8">
    <location>
        <begin position="19"/>
        <end position="26"/>
    </location>
</feature>
<proteinExistence type="inferred from homology"/>
<feature type="binding site" evidence="7">
    <location>
        <begin position="66"/>
        <end position="70"/>
    </location>
    <ligand>
        <name>GTP</name>
        <dbReference type="ChEBI" id="CHEBI:37565"/>
    </ligand>
</feature>
<dbReference type="HAMAP" id="MF_00367">
    <property type="entry name" value="GTPase_Era"/>
    <property type="match status" value="1"/>
</dbReference>
<dbReference type="Proteomes" id="UP001077788">
    <property type="component" value="Unassembled WGS sequence"/>
</dbReference>
<feature type="region of interest" description="G3" evidence="8">
    <location>
        <begin position="66"/>
        <end position="69"/>
    </location>
</feature>
<dbReference type="InterPro" id="IPR005225">
    <property type="entry name" value="Small_GTP-bd"/>
</dbReference>
<protein>
    <recommendedName>
        <fullName evidence="2 7">GTPase Era</fullName>
    </recommendedName>
</protein>
<dbReference type="CDD" id="cd04163">
    <property type="entry name" value="Era"/>
    <property type="match status" value="1"/>
</dbReference>
<keyword evidence="7" id="KW-0963">Cytoplasm</keyword>
<dbReference type="PROSITE" id="PS51713">
    <property type="entry name" value="G_ERA"/>
    <property type="match status" value="1"/>
</dbReference>
<dbReference type="EMBL" id="JAPQFC010000001">
    <property type="protein sequence ID" value="MCY6523215.1"/>
    <property type="molecule type" value="Genomic_DNA"/>
</dbReference>
<dbReference type="NCBIfam" id="TIGR00436">
    <property type="entry name" value="era"/>
    <property type="match status" value="1"/>
</dbReference>
<dbReference type="GO" id="GO:0043024">
    <property type="term" value="F:ribosomal small subunit binding"/>
    <property type="evidence" value="ECO:0007669"/>
    <property type="project" value="TreeGrafter"/>
</dbReference>
<dbReference type="GO" id="GO:0005525">
    <property type="term" value="F:GTP binding"/>
    <property type="evidence" value="ECO:0007669"/>
    <property type="project" value="UniProtKB-UniRule"/>
</dbReference>
<accession>A0A9Q4H4Y9</accession>
<feature type="domain" description="Era-type G" evidence="11">
    <location>
        <begin position="11"/>
        <end position="179"/>
    </location>
</feature>
<reference evidence="12" key="1">
    <citation type="journal article" date="2021" name="Vet Sci">
        <title>O-Serogroups and Pathovirotypes of Escherichia coli Isolated from Post-Weaning Piglets Showing Diarrhoea and/or Oedema in South Korea.</title>
        <authorList>
            <person name="Byun J.W."/>
            <person name="Moon B.Y."/>
            <person name="Do K.H."/>
            <person name="Lee K."/>
            <person name="Lee H.Y."/>
            <person name="Kim W.I."/>
            <person name="So B."/>
            <person name="Lee W.K."/>
        </authorList>
    </citation>
    <scope>NUCLEOTIDE SEQUENCE</scope>
    <source>
        <strain evidence="12">84/14</strain>
    </source>
</reference>
<feature type="region of interest" description="G5" evidence="8">
    <location>
        <begin position="158"/>
        <end position="160"/>
    </location>
</feature>
<dbReference type="RefSeq" id="WP_237586552.1">
    <property type="nucleotide sequence ID" value="NZ_CBDBSV010000108.1"/>
</dbReference>
<dbReference type="InterPro" id="IPR006073">
    <property type="entry name" value="GTP-bd"/>
</dbReference>
<dbReference type="PANTHER" id="PTHR42698:SF1">
    <property type="entry name" value="GTPASE ERA, MITOCHONDRIAL"/>
    <property type="match status" value="1"/>
</dbReference>
<dbReference type="SUPFAM" id="SSF54814">
    <property type="entry name" value="Prokaryotic type KH domain (KH-domain type II)"/>
    <property type="match status" value="1"/>
</dbReference>
<feature type="region of interest" description="G2" evidence="8">
    <location>
        <begin position="45"/>
        <end position="49"/>
    </location>
</feature>
<dbReference type="NCBIfam" id="TIGR00231">
    <property type="entry name" value="small_GTP"/>
    <property type="match status" value="1"/>
</dbReference>
<reference evidence="12" key="2">
    <citation type="submission" date="2022-12" db="EMBL/GenBank/DDBJ databases">
        <authorList>
            <person name="Kardos G."/>
            <person name="Sarkozi R."/>
            <person name="Laczko L."/>
            <person name="Marton S."/>
            <person name="Makrai L."/>
            <person name="Banyai K."/>
            <person name="Fodor L."/>
        </authorList>
    </citation>
    <scope>NUCLEOTIDE SEQUENCE</scope>
    <source>
        <strain evidence="12">84/14</strain>
    </source>
</reference>
<evidence type="ECO:0000313" key="12">
    <source>
        <dbReference type="EMBL" id="MCY6523215.1"/>
    </source>
</evidence>
<dbReference type="Gene3D" id="3.40.50.300">
    <property type="entry name" value="P-loop containing nucleotide triphosphate hydrolases"/>
    <property type="match status" value="1"/>
</dbReference>
<sequence>MTEQNQQPKTYCGFIAIVGRPNVGKSTLLNKILGQKISITSRKAQTTRHRIVGIHTEDQYQAIYVDTPGLHIEEKRAINRLMNRAASSAIGDVDLIIFVVEGTKWTDDDEMVLNKLRAAKAPVVLAINKVDNIKEKDELLPHITELSQKFDFAEILPISAQRGKNVHILQKIVRKSLREGVHHFPEEYVTDRSQRFMASEIIREKLMRFTGEELPYSVTVEIEQFKLNERGTYEINGLILVEREGQKKMVIGAKGQKIKTIGMEARADMERLFDNKVHLELWVKVKAGWADDERALRSLGYMDE</sequence>
<evidence type="ECO:0000256" key="3">
    <source>
        <dbReference type="ARBA" id="ARBA00022517"/>
    </source>
</evidence>
<dbReference type="InterPro" id="IPR030388">
    <property type="entry name" value="G_ERA_dom"/>
</dbReference>
<dbReference type="InterPro" id="IPR009019">
    <property type="entry name" value="KH_sf_prok-type"/>
</dbReference>
<dbReference type="FunFam" id="3.30.300.20:FF:000003">
    <property type="entry name" value="GTPase Era"/>
    <property type="match status" value="1"/>
</dbReference>
<evidence type="ECO:0000256" key="5">
    <source>
        <dbReference type="ARBA" id="ARBA00022884"/>
    </source>
</evidence>
<evidence type="ECO:0000256" key="1">
    <source>
        <dbReference type="ARBA" id="ARBA00007921"/>
    </source>
</evidence>
<keyword evidence="7" id="KW-0699">rRNA-binding</keyword>
<keyword evidence="7" id="KW-0472">Membrane</keyword>
<evidence type="ECO:0000256" key="6">
    <source>
        <dbReference type="ARBA" id="ARBA00023134"/>
    </source>
</evidence>